<dbReference type="InParanoid" id="A2EJN7"/>
<organism evidence="2 3">
    <name type="scientific">Trichomonas vaginalis (strain ATCC PRA-98 / G3)</name>
    <dbReference type="NCBI Taxonomy" id="412133"/>
    <lineage>
        <taxon>Eukaryota</taxon>
        <taxon>Metamonada</taxon>
        <taxon>Parabasalia</taxon>
        <taxon>Trichomonadida</taxon>
        <taxon>Trichomonadidae</taxon>
        <taxon>Trichomonas</taxon>
    </lineage>
</organism>
<keyword evidence="3" id="KW-1185">Reference proteome</keyword>
<gene>
    <name evidence="2" type="ORF">TVAG_342750</name>
</gene>
<evidence type="ECO:0000313" key="3">
    <source>
        <dbReference type="Proteomes" id="UP000001542"/>
    </source>
</evidence>
<proteinExistence type="predicted"/>
<dbReference type="RefSeq" id="XP_001319334.1">
    <property type="nucleotide sequence ID" value="XM_001319299.1"/>
</dbReference>
<feature type="region of interest" description="Disordered" evidence="1">
    <location>
        <begin position="1"/>
        <end position="41"/>
    </location>
</feature>
<feature type="compositionally biased region" description="Basic and acidic residues" evidence="1">
    <location>
        <begin position="32"/>
        <end position="41"/>
    </location>
</feature>
<evidence type="ECO:0000313" key="2">
    <source>
        <dbReference type="EMBL" id="EAY07111.1"/>
    </source>
</evidence>
<reference evidence="2" key="1">
    <citation type="submission" date="2006-10" db="EMBL/GenBank/DDBJ databases">
        <authorList>
            <person name="Amadeo P."/>
            <person name="Zhao Q."/>
            <person name="Wortman J."/>
            <person name="Fraser-Liggett C."/>
            <person name="Carlton J."/>
        </authorList>
    </citation>
    <scope>NUCLEOTIDE SEQUENCE</scope>
    <source>
        <strain evidence="2">G3</strain>
    </source>
</reference>
<reference evidence="2" key="2">
    <citation type="journal article" date="2007" name="Science">
        <title>Draft genome sequence of the sexually transmitted pathogen Trichomonas vaginalis.</title>
        <authorList>
            <person name="Carlton J.M."/>
            <person name="Hirt R.P."/>
            <person name="Silva J.C."/>
            <person name="Delcher A.L."/>
            <person name="Schatz M."/>
            <person name="Zhao Q."/>
            <person name="Wortman J.R."/>
            <person name="Bidwell S.L."/>
            <person name="Alsmark U.C.M."/>
            <person name="Besteiro S."/>
            <person name="Sicheritz-Ponten T."/>
            <person name="Noel C.J."/>
            <person name="Dacks J.B."/>
            <person name="Foster P.G."/>
            <person name="Simillion C."/>
            <person name="Van de Peer Y."/>
            <person name="Miranda-Saavedra D."/>
            <person name="Barton G.J."/>
            <person name="Westrop G.D."/>
            <person name="Mueller S."/>
            <person name="Dessi D."/>
            <person name="Fiori P.L."/>
            <person name="Ren Q."/>
            <person name="Paulsen I."/>
            <person name="Zhang H."/>
            <person name="Bastida-Corcuera F.D."/>
            <person name="Simoes-Barbosa A."/>
            <person name="Brown M.T."/>
            <person name="Hayes R.D."/>
            <person name="Mukherjee M."/>
            <person name="Okumura C.Y."/>
            <person name="Schneider R."/>
            <person name="Smith A.J."/>
            <person name="Vanacova S."/>
            <person name="Villalvazo M."/>
            <person name="Haas B.J."/>
            <person name="Pertea M."/>
            <person name="Feldblyum T.V."/>
            <person name="Utterback T.R."/>
            <person name="Shu C.L."/>
            <person name="Osoegawa K."/>
            <person name="de Jong P.J."/>
            <person name="Hrdy I."/>
            <person name="Horvathova L."/>
            <person name="Zubacova Z."/>
            <person name="Dolezal P."/>
            <person name="Malik S.B."/>
            <person name="Logsdon J.M. Jr."/>
            <person name="Henze K."/>
            <person name="Gupta A."/>
            <person name="Wang C.C."/>
            <person name="Dunne R.L."/>
            <person name="Upcroft J.A."/>
            <person name="Upcroft P."/>
            <person name="White O."/>
            <person name="Salzberg S.L."/>
            <person name="Tang P."/>
            <person name="Chiu C.-H."/>
            <person name="Lee Y.-S."/>
            <person name="Embley T.M."/>
            <person name="Coombs G.H."/>
            <person name="Mottram J.C."/>
            <person name="Tachezy J."/>
            <person name="Fraser-Liggett C.M."/>
            <person name="Johnson P.J."/>
        </authorList>
    </citation>
    <scope>NUCLEOTIDE SEQUENCE [LARGE SCALE GENOMIC DNA]</scope>
    <source>
        <strain evidence="2">G3</strain>
    </source>
</reference>
<dbReference type="KEGG" id="tva:4764997"/>
<evidence type="ECO:0000256" key="1">
    <source>
        <dbReference type="SAM" id="MobiDB-lite"/>
    </source>
</evidence>
<accession>A2EJN7</accession>
<name>A2EJN7_TRIV3</name>
<protein>
    <submittedName>
        <fullName evidence="2">Uncharacterized protein</fullName>
    </submittedName>
</protein>
<dbReference type="AlphaFoldDB" id="A2EJN7"/>
<dbReference type="EMBL" id="DS113407">
    <property type="protein sequence ID" value="EAY07111.1"/>
    <property type="molecule type" value="Genomic_DNA"/>
</dbReference>
<sequence>MSATTVPYAGQGKPAAAPAGDGAKAPAAAAPADKKSADKKK</sequence>
<dbReference type="Proteomes" id="UP000001542">
    <property type="component" value="Unassembled WGS sequence"/>
</dbReference>
<feature type="compositionally biased region" description="Low complexity" evidence="1">
    <location>
        <begin position="9"/>
        <end position="31"/>
    </location>
</feature>
<dbReference type="VEuPathDB" id="TrichDB:TVAGG3_0579540"/>